<dbReference type="OrthoDB" id="194358at2759"/>
<dbReference type="EMBL" id="HG792016">
    <property type="protein sequence ID" value="CDM32582.1"/>
    <property type="molecule type" value="Genomic_DNA"/>
</dbReference>
<keyword evidence="2" id="KW-1185">Reference proteome</keyword>
<organism evidence="1 2">
    <name type="scientific">Penicillium roqueforti (strain FM164)</name>
    <dbReference type="NCBI Taxonomy" id="1365484"/>
    <lineage>
        <taxon>Eukaryota</taxon>
        <taxon>Fungi</taxon>
        <taxon>Dikarya</taxon>
        <taxon>Ascomycota</taxon>
        <taxon>Pezizomycotina</taxon>
        <taxon>Eurotiomycetes</taxon>
        <taxon>Eurotiomycetidae</taxon>
        <taxon>Eurotiales</taxon>
        <taxon>Aspergillaceae</taxon>
        <taxon>Penicillium</taxon>
    </lineage>
</organism>
<evidence type="ECO:0000313" key="1">
    <source>
        <dbReference type="EMBL" id="CDM32582.1"/>
    </source>
</evidence>
<protein>
    <submittedName>
        <fullName evidence="1">Genomic scaffold, ProqFM164S02</fullName>
    </submittedName>
</protein>
<dbReference type="STRING" id="1365484.W6QSV7"/>
<reference evidence="1" key="1">
    <citation type="journal article" date="2014" name="Nat. Commun.">
        <title>Multiple recent horizontal transfers of a large genomic region in cheese making fungi.</title>
        <authorList>
            <person name="Cheeseman K."/>
            <person name="Ropars J."/>
            <person name="Renault P."/>
            <person name="Dupont J."/>
            <person name="Gouzy J."/>
            <person name="Branca A."/>
            <person name="Abraham A.L."/>
            <person name="Ceppi M."/>
            <person name="Conseiller E."/>
            <person name="Debuchy R."/>
            <person name="Malagnac F."/>
            <person name="Goarin A."/>
            <person name="Silar P."/>
            <person name="Lacoste S."/>
            <person name="Sallet E."/>
            <person name="Bensimon A."/>
            <person name="Giraud T."/>
            <person name="Brygoo Y."/>
        </authorList>
    </citation>
    <scope>NUCLEOTIDE SEQUENCE [LARGE SCALE GENOMIC DNA]</scope>
    <source>
        <strain evidence="1">FM164</strain>
    </source>
</reference>
<name>W6QSV7_PENRF</name>
<gene>
    <name evidence="1" type="ORF">PROQFM164_S02g002733</name>
</gene>
<proteinExistence type="predicted"/>
<dbReference type="Proteomes" id="UP000030686">
    <property type="component" value="Unassembled WGS sequence"/>
</dbReference>
<accession>W6QSV7</accession>
<sequence>MLTPTRLQQEVKRPRRQLTISNKVIPAPLQVVIVLTNSQHIIEAFAQEYTQLQKLNTRTVTILDLHPRHGLSDSVVFQPLYLKEDFDNLIASAFLIDAYPPQMLRSTTTYLVCLSRPLEHILPYKHAIYDTYIVIFGKPSCLREYHFEVTQCPICEERSDITFTLAFNLTTDSFYNSEGLSKILKAAVNLSCCIFDIATANPTGCRIAIIVSCISNSKAYILANYRGISPRSTNTAYEFLTLYNNRQDPSLLNAVYTNTLLGITLRESSIIWPMAKRHDLLLSIGTGFSISPPSRPTDRKQGFLEALNYLPYLLTPNIFRLDQVIDRTLPRLDNIYSLEAMLDIDFTVPAELIRTILALVIFFFKLDKTPIQGSIDLVDIYRFYRYFRKRINFWVTSLNEMVTIEIANNTFRERISGFPKSA</sequence>
<dbReference type="AlphaFoldDB" id="W6QSV7"/>
<evidence type="ECO:0000313" key="2">
    <source>
        <dbReference type="Proteomes" id="UP000030686"/>
    </source>
</evidence>